<gene>
    <name evidence="1" type="ORF">GOODEAATRI_021041</name>
</gene>
<keyword evidence="2" id="KW-1185">Reference proteome</keyword>
<proteinExistence type="predicted"/>
<dbReference type="InterPro" id="IPR036941">
    <property type="entry name" value="Rcpt_L-dom_sf"/>
</dbReference>
<name>A0ABV0NWK8_9TELE</name>
<accession>A0ABV0NWK8</accession>
<feature type="non-terminal residue" evidence="1">
    <location>
        <position position="1"/>
    </location>
</feature>
<dbReference type="EMBL" id="JAHRIO010051986">
    <property type="protein sequence ID" value="MEQ2175763.1"/>
    <property type="molecule type" value="Genomic_DNA"/>
</dbReference>
<evidence type="ECO:0000313" key="1">
    <source>
        <dbReference type="EMBL" id="MEQ2175763.1"/>
    </source>
</evidence>
<dbReference type="Proteomes" id="UP001476798">
    <property type="component" value="Unassembled WGS sequence"/>
</dbReference>
<comment type="caution">
    <text evidence="1">The sequence shown here is derived from an EMBL/GenBank/DDBJ whole genome shotgun (WGS) entry which is preliminary data.</text>
</comment>
<reference evidence="1 2" key="1">
    <citation type="submission" date="2021-06" db="EMBL/GenBank/DDBJ databases">
        <authorList>
            <person name="Palmer J.M."/>
        </authorList>
    </citation>
    <scope>NUCLEOTIDE SEQUENCE [LARGE SCALE GENOMIC DNA]</scope>
    <source>
        <strain evidence="1 2">GA_2019</strain>
        <tissue evidence="1">Muscle</tissue>
    </source>
</reference>
<organism evidence="1 2">
    <name type="scientific">Goodea atripinnis</name>
    <dbReference type="NCBI Taxonomy" id="208336"/>
    <lineage>
        <taxon>Eukaryota</taxon>
        <taxon>Metazoa</taxon>
        <taxon>Chordata</taxon>
        <taxon>Craniata</taxon>
        <taxon>Vertebrata</taxon>
        <taxon>Euteleostomi</taxon>
        <taxon>Actinopterygii</taxon>
        <taxon>Neopterygii</taxon>
        <taxon>Teleostei</taxon>
        <taxon>Neoteleostei</taxon>
        <taxon>Acanthomorphata</taxon>
        <taxon>Ovalentaria</taxon>
        <taxon>Atherinomorphae</taxon>
        <taxon>Cyprinodontiformes</taxon>
        <taxon>Goodeidae</taxon>
        <taxon>Goodea</taxon>
    </lineage>
</organism>
<sequence length="54" mass="6239">HKCHRSCTGRCWGPKEDHCQSYERFLVRMIRNTLVTKKVKAIHKLEDAGSSLSP</sequence>
<evidence type="ECO:0000313" key="2">
    <source>
        <dbReference type="Proteomes" id="UP001476798"/>
    </source>
</evidence>
<dbReference type="Gene3D" id="3.80.20.20">
    <property type="entry name" value="Receptor L-domain"/>
    <property type="match status" value="1"/>
</dbReference>
<protein>
    <submittedName>
        <fullName evidence="1">Uncharacterized protein</fullName>
    </submittedName>
</protein>